<keyword evidence="4" id="KW-1185">Reference proteome</keyword>
<keyword evidence="1" id="KW-0732">Signal</keyword>
<sequence>MPEVFAPKEIPVIKKSGLVLAMVLCASLLSACDCDGDCDASSANNAVSPTVPAPAPVDPPAVVTPPVTPVVPPAAAKCADPRFCKFDSTGSLLDDSATSWSCVQDKLLGNFWEVKTDDAGLRDKDWTYAKTGAAGACGDTLTACSPDVYVAAVNAAAAPPCGTARTCRLPTHPELIYLSFPDAFLTPVVAGVPTTAGKVTSTVTGYMPPAAFFPDIVADGFYFNSGDARQVAYGVSIPAGSSVDAISLLGMAPAVGSDLAGHIRLICE</sequence>
<gene>
    <name evidence="2" type="ORF">RCC75_14650</name>
    <name evidence="3" type="ORF">RCG00_02275</name>
</gene>
<dbReference type="Proteomes" id="UP001223336">
    <property type="component" value="Unassembled WGS sequence"/>
</dbReference>
<evidence type="ECO:0000313" key="4">
    <source>
        <dbReference type="Proteomes" id="UP001223336"/>
    </source>
</evidence>
<evidence type="ECO:0000256" key="1">
    <source>
        <dbReference type="SAM" id="SignalP"/>
    </source>
</evidence>
<dbReference type="Proteomes" id="UP001229862">
    <property type="component" value="Chromosome"/>
</dbReference>
<evidence type="ECO:0000313" key="2">
    <source>
        <dbReference type="EMBL" id="MDQ5769780.1"/>
    </source>
</evidence>
<feature type="signal peptide" evidence="1">
    <location>
        <begin position="1"/>
        <end position="31"/>
    </location>
</feature>
<feature type="chain" id="PRO_5041450673" evidence="1">
    <location>
        <begin position="32"/>
        <end position="268"/>
    </location>
</feature>
<proteinExistence type="predicted"/>
<name>A0AA51MNX5_9GAMM</name>
<dbReference type="RefSeq" id="WP_308135599.1">
    <property type="nucleotide sequence ID" value="NZ_CP133217.1"/>
</dbReference>
<organism evidence="3">
    <name type="scientific">Thiothrix subterranea</name>
    <dbReference type="NCBI Taxonomy" id="2735563"/>
    <lineage>
        <taxon>Bacteria</taxon>
        <taxon>Pseudomonadati</taxon>
        <taxon>Pseudomonadota</taxon>
        <taxon>Gammaproteobacteria</taxon>
        <taxon>Thiotrichales</taxon>
        <taxon>Thiotrichaceae</taxon>
        <taxon>Thiothrix</taxon>
    </lineage>
</organism>
<reference evidence="3 4" key="1">
    <citation type="submission" date="2023-08" db="EMBL/GenBank/DDBJ databases">
        <title>New molecular markers tilS and rpoB for phylogenetic and monitoring studies of the genus Thiothrix biodiversity.</title>
        <authorList>
            <person name="Ravin N.V."/>
            <person name="Smolyakov D."/>
            <person name="Markov N.D."/>
            <person name="Beletsky A.V."/>
            <person name="Mardanov A.V."/>
            <person name="Rudenko T.S."/>
            <person name="Grabovich M.Y."/>
        </authorList>
    </citation>
    <scope>NUCLEOTIDE SEQUENCE</scope>
    <source>
        <strain evidence="3">DNT52</strain>
        <strain evidence="2 4">H33</strain>
    </source>
</reference>
<protein>
    <submittedName>
        <fullName evidence="3">Uncharacterized protein</fullName>
    </submittedName>
</protein>
<accession>A0AA51MNX5</accession>
<dbReference type="EMBL" id="CP133217">
    <property type="protein sequence ID" value="WML87194.1"/>
    <property type="molecule type" value="Genomic_DNA"/>
</dbReference>
<dbReference type="AlphaFoldDB" id="A0AA51MNX5"/>
<evidence type="ECO:0000313" key="3">
    <source>
        <dbReference type="EMBL" id="WML87194.1"/>
    </source>
</evidence>
<dbReference type="EMBL" id="JAVFKN010000021">
    <property type="protein sequence ID" value="MDQ5769780.1"/>
    <property type="molecule type" value="Genomic_DNA"/>
</dbReference>